<accession>A0AAV6LKW0</accession>
<comment type="caution">
    <text evidence="1">The sequence shown here is derived from an EMBL/GenBank/DDBJ whole genome shotgun (WGS) entry which is preliminary data.</text>
</comment>
<dbReference type="AlphaFoldDB" id="A0AAV6LKW0"/>
<organism evidence="1 2">
    <name type="scientific">Rhododendron griersonianum</name>
    <dbReference type="NCBI Taxonomy" id="479676"/>
    <lineage>
        <taxon>Eukaryota</taxon>
        <taxon>Viridiplantae</taxon>
        <taxon>Streptophyta</taxon>
        <taxon>Embryophyta</taxon>
        <taxon>Tracheophyta</taxon>
        <taxon>Spermatophyta</taxon>
        <taxon>Magnoliopsida</taxon>
        <taxon>eudicotyledons</taxon>
        <taxon>Gunneridae</taxon>
        <taxon>Pentapetalae</taxon>
        <taxon>asterids</taxon>
        <taxon>Ericales</taxon>
        <taxon>Ericaceae</taxon>
        <taxon>Ericoideae</taxon>
        <taxon>Rhodoreae</taxon>
        <taxon>Rhododendron</taxon>
    </lineage>
</organism>
<keyword evidence="2" id="KW-1185">Reference proteome</keyword>
<protein>
    <submittedName>
        <fullName evidence="1">Uncharacterized protein</fullName>
    </submittedName>
</protein>
<reference evidence="1" key="1">
    <citation type="submission" date="2020-08" db="EMBL/GenBank/DDBJ databases">
        <title>Plant Genome Project.</title>
        <authorList>
            <person name="Zhang R.-G."/>
        </authorList>
    </citation>
    <scope>NUCLEOTIDE SEQUENCE</scope>
    <source>
        <strain evidence="1">WSP0</strain>
        <tissue evidence="1">Leaf</tissue>
    </source>
</reference>
<proteinExistence type="predicted"/>
<gene>
    <name evidence="1" type="ORF">RHGRI_001636</name>
</gene>
<sequence length="71" mass="7878">MESWMVAGPDRGWSNPIWPELLVRPEVAACGWRLRRALPKKGCSLPSCCCCCWPEVGARRPAAALLLLTQI</sequence>
<dbReference type="EMBL" id="JACTNZ010000001">
    <property type="protein sequence ID" value="KAG5565778.1"/>
    <property type="molecule type" value="Genomic_DNA"/>
</dbReference>
<dbReference type="Proteomes" id="UP000823749">
    <property type="component" value="Chromosome 1"/>
</dbReference>
<name>A0AAV6LKW0_9ERIC</name>
<evidence type="ECO:0000313" key="2">
    <source>
        <dbReference type="Proteomes" id="UP000823749"/>
    </source>
</evidence>
<evidence type="ECO:0000313" key="1">
    <source>
        <dbReference type="EMBL" id="KAG5565778.1"/>
    </source>
</evidence>